<dbReference type="GO" id="GO:0030686">
    <property type="term" value="C:90S preribosome"/>
    <property type="evidence" value="ECO:0007669"/>
    <property type="project" value="TreeGrafter"/>
</dbReference>
<evidence type="ECO:0000256" key="9">
    <source>
        <dbReference type="ARBA" id="ARBA00025076"/>
    </source>
</evidence>
<evidence type="ECO:0000256" key="7">
    <source>
        <dbReference type="ARBA" id="ARBA00023242"/>
    </source>
</evidence>
<comment type="subunit">
    <text evidence="3 11">Component of the ribosomal small subunit (SSU) processome.</text>
</comment>
<dbReference type="GO" id="GO:0045943">
    <property type="term" value="P:positive regulation of transcription by RNA polymerase I"/>
    <property type="evidence" value="ECO:0007669"/>
    <property type="project" value="TreeGrafter"/>
</dbReference>
<evidence type="ECO:0000256" key="5">
    <source>
        <dbReference type="ARBA" id="ARBA00022517"/>
    </source>
</evidence>
<dbReference type="SUPFAM" id="SSF48371">
    <property type="entry name" value="ARM repeat"/>
    <property type="match status" value="2"/>
</dbReference>
<evidence type="ECO:0000256" key="4">
    <source>
        <dbReference type="ARBA" id="ARBA00015399"/>
    </source>
</evidence>
<dbReference type="PROSITE" id="PS50077">
    <property type="entry name" value="HEAT_REPEAT"/>
    <property type="match status" value="1"/>
</dbReference>
<dbReference type="Gene3D" id="1.25.10.10">
    <property type="entry name" value="Leucine-rich Repeat Variant"/>
    <property type="match status" value="2"/>
</dbReference>
<dbReference type="InterPro" id="IPR021133">
    <property type="entry name" value="HEAT_type_2"/>
</dbReference>
<evidence type="ECO:0000256" key="3">
    <source>
        <dbReference type="ARBA" id="ARBA00011399"/>
    </source>
</evidence>
<reference evidence="13" key="1">
    <citation type="submission" date="2021-03" db="EMBL/GenBank/DDBJ databases">
        <authorList>
            <person name="Tagirdzhanova G."/>
        </authorList>
    </citation>
    <scope>NUCLEOTIDE SEQUENCE</scope>
</reference>
<comment type="similarity">
    <text evidence="2 11">Belongs to the HEATR1/UTP10 family.</text>
</comment>
<dbReference type="Proteomes" id="UP000664521">
    <property type="component" value="Unassembled WGS sequence"/>
</dbReference>
<evidence type="ECO:0000256" key="2">
    <source>
        <dbReference type="ARBA" id="ARBA00010559"/>
    </source>
</evidence>
<dbReference type="EMBL" id="CAJPDS010000039">
    <property type="protein sequence ID" value="CAF9925780.1"/>
    <property type="molecule type" value="Genomic_DNA"/>
</dbReference>
<dbReference type="PANTHER" id="PTHR13457:SF1">
    <property type="entry name" value="HEAT REPEAT-CONTAINING PROTEIN 1"/>
    <property type="match status" value="1"/>
</dbReference>
<comment type="caution">
    <text evidence="13">The sequence shown here is derived from an EMBL/GenBank/DDBJ whole genome shotgun (WGS) entry which is preliminary data.</text>
</comment>
<evidence type="ECO:0000256" key="10">
    <source>
        <dbReference type="PROSITE-ProRule" id="PRU00103"/>
    </source>
</evidence>
<dbReference type="GO" id="GO:0000462">
    <property type="term" value="P:maturation of SSU-rRNA from tricistronic rRNA transcript (SSU-rRNA, 5.8S rRNA, LSU-rRNA)"/>
    <property type="evidence" value="ECO:0007669"/>
    <property type="project" value="TreeGrafter"/>
</dbReference>
<evidence type="ECO:0000256" key="11">
    <source>
        <dbReference type="RuleBase" id="RU367065"/>
    </source>
</evidence>
<evidence type="ECO:0000313" key="14">
    <source>
        <dbReference type="Proteomes" id="UP000664521"/>
    </source>
</evidence>
<dbReference type="GO" id="GO:0032040">
    <property type="term" value="C:small-subunit processome"/>
    <property type="evidence" value="ECO:0007669"/>
    <property type="project" value="TreeGrafter"/>
</dbReference>
<dbReference type="InterPro" id="IPR016024">
    <property type="entry name" value="ARM-type_fold"/>
</dbReference>
<keyword evidence="5 11" id="KW-0690">Ribosome biogenesis</keyword>
<keyword evidence="7 11" id="KW-0539">Nucleus</keyword>
<dbReference type="SMART" id="SM01036">
    <property type="entry name" value="BP28CT"/>
    <property type="match status" value="1"/>
</dbReference>
<dbReference type="OrthoDB" id="31183at2759"/>
<comment type="subcellular location">
    <subcellularLocation>
        <location evidence="1 11">Nucleus</location>
        <location evidence="1 11">Nucleolus</location>
    </subcellularLocation>
</comment>
<feature type="repeat" description="HEAT" evidence="10">
    <location>
        <begin position="1724"/>
        <end position="1762"/>
    </location>
</feature>
<keyword evidence="8 11" id="KW-0687">Ribonucleoprotein</keyword>
<dbReference type="GO" id="GO:0030515">
    <property type="term" value="F:snoRNA binding"/>
    <property type="evidence" value="ECO:0007669"/>
    <property type="project" value="TreeGrafter"/>
</dbReference>
<organism evidence="13 14">
    <name type="scientific">Heterodermia speciosa</name>
    <dbReference type="NCBI Taxonomy" id="116794"/>
    <lineage>
        <taxon>Eukaryota</taxon>
        <taxon>Fungi</taxon>
        <taxon>Dikarya</taxon>
        <taxon>Ascomycota</taxon>
        <taxon>Pezizomycotina</taxon>
        <taxon>Lecanoromycetes</taxon>
        <taxon>OSLEUM clade</taxon>
        <taxon>Lecanoromycetidae</taxon>
        <taxon>Caliciales</taxon>
        <taxon>Physciaceae</taxon>
        <taxon>Heterodermia</taxon>
    </lineage>
</organism>
<protein>
    <recommendedName>
        <fullName evidence="4 11">U3 small nucleolar RNA-associated protein 10</fullName>
    </recommendedName>
</protein>
<dbReference type="Pfam" id="PF12397">
    <property type="entry name" value="U3snoRNP10"/>
    <property type="match status" value="1"/>
</dbReference>
<keyword evidence="6 11" id="KW-0698">rRNA processing</keyword>
<dbReference type="InterPro" id="IPR011989">
    <property type="entry name" value="ARM-like"/>
</dbReference>
<name>A0A8H3ILX8_9LECA</name>
<evidence type="ECO:0000256" key="6">
    <source>
        <dbReference type="ARBA" id="ARBA00022552"/>
    </source>
</evidence>
<evidence type="ECO:0000259" key="12">
    <source>
        <dbReference type="SMART" id="SM01036"/>
    </source>
</evidence>
<keyword evidence="14" id="KW-1185">Reference proteome</keyword>
<dbReference type="Pfam" id="PF08146">
    <property type="entry name" value="BP28CT"/>
    <property type="match status" value="1"/>
</dbReference>
<gene>
    <name evidence="13" type="primary">UTP10</name>
    <name evidence="13" type="ORF">HETSPECPRED_005930</name>
</gene>
<dbReference type="PANTHER" id="PTHR13457">
    <property type="entry name" value="BAP28"/>
    <property type="match status" value="1"/>
</dbReference>
<dbReference type="GO" id="GO:0034455">
    <property type="term" value="C:t-UTP complex"/>
    <property type="evidence" value="ECO:0007669"/>
    <property type="project" value="TreeGrafter"/>
</dbReference>
<proteinExistence type="inferred from homology"/>
<evidence type="ECO:0000256" key="8">
    <source>
        <dbReference type="ARBA" id="ARBA00023274"/>
    </source>
</evidence>
<sequence length="1805" mass="201626">MKSVLELQLAQIRAKSSNSLNLKAQKKAHSQSLLFEPLIAATQDFDTLYQICHEGFTELCRLDPRFAGFSASIFSEQSKLEDRTLLTEAQNKRLDSILESFLGLVGSRLPLKPALQAVEWVVRRFRVHEHNVNHFTVTFLPYHAHSIFPTVLSILPRDLPRTLKFLYPYIQSLSCPPRHAVVYSAAHNQGFFAFFCGYVLKVSRLGLQYPALLSFWASITTEATGLMLDQARSGRREAQVQYQADVIMRVMPILNDGLSLGGIADLRVGCYMILTILSSKATLSNDALASMMDAVVLGWDETSHTGLICLAVMAQKKQPTILSASVYKALINLKDLKDKLSVLRRQYRVDKLTLGIVLGMIDELHKSATGKVKGKLTRNSNSDFVDQICTLFEADLLTRPSVVEAIDRMSSLTVEEAQTHSVPKVVSDIIIRLAASENVGETVRETVRRLNSTHEGLLQGSQALEIALRPSQDVDDDDEIPSVSITLDKESFDTALSRIEPRIGDETSFLSHSEPLIFSALSHAFVRAIESPSDLSIFQDLPVLRKPLAMTEPFFLPFFIRLWCGFHSPRARATAIETVSEYLAKQDLVSDVQILLPYLLYALLDSSRKVRQASGKLVLLLATKYRGLKDSNEKQTIRVILGQDQIYGPIRQDQQLMWLNLDEVIKLLNDFWVPNLEESLLDASHFSESLALSLNSGTQKSRPSNPKDLKTSLRQAIFAFLCNHVTHTPLKSVQLRLLPLLNRITKVGSLTRTKALMPLYTKSVEKNEAEFRNECNKSHVEAGQFIKELTEILSPTDRDSVDALKNAIRPGARSEAPLLNSAAHLRIRDIWSSISNASQLLLAETLLELSVPESDSRSATAELSDAAETLQSVELSSDTLIAFLERLPPLIGELEDKSSAPKKRKTDLGQLSLRAATPQALKYALRTITFVLELISACKPERHPELLSALFQLLIALKHYRNLSGSELGYLEVMTLASASAIIDNPQKTSTWQLDHSAVRADVLIECVGATENPQVQQAAMLLASSIASIAPELLLHNVMPLFTFAGKGIMRNNDEYSALVIEKTMKLVIPRLIESLHRRKVDPLISISELLLSFVAAYQDIPLQRRLDIFASLSTHVGADDFLFALLVLLVDKYPGDQSVIDFVARLTAQQSCRTQLKTIEKYFDVLLDSENPKTALSSHLLETCHNNVSKDTFTNLLPLPIAILNAENLKAKIVHLLNKKGDDVTFVRLRYARIFEQVLTLNEISKTKEQSRELCEEILGALLRLLSLDKFVEALPELLQRTDSNTRINILASLENRLKEHRPSQASPHFACLAFLPHLMAVIGKSTDIALRQVAITCMDQVVEKFGKQDVSAVAATATTICGPECLEAKDASTQISSLLCLATMVEVLREAFIPMVPRVLPTAMNYLAISIEEGVENPKLHNAVYTFMTGLLVYLPWILQGIHLDRLLKNSYESANAEMGSGCDKLRSDTLQLVAKSIEAKECLMALDRTWTVAMVEGPLAVKEYIDILSLLIERQTKSVITKQSHLLATLFIKLFDLRRIQCSPRTEDSYEDNELEEVESTVNDTLIAMVYKLNDAVFRPIFITFSDWANGTALELDELSKLHRRVTWWTFQLQFFRSMKSIVTSYAGLILDDAVEILTTSSQQDDDSKLLWLRILLTLQTAFEHDQDDFFQTPSHFTPICTSLISQLRPCAGESSLPVLIAAITALAATTDSPAQHKTLCGPLLHLIRDDSAAVRLAAVECQLSLTERLGEEWLAQLPEMLPFISEGMEDDDEGVETEVRRWVKRIENILGESIGPDWLR</sequence>
<comment type="function">
    <text evidence="9">Involved in nucleolar processing of pre-18S ribosomal RNA. Involved in ribosome biosynthesis.</text>
</comment>
<dbReference type="InterPro" id="IPR012954">
    <property type="entry name" value="BP28_C_dom"/>
</dbReference>
<evidence type="ECO:0000256" key="1">
    <source>
        <dbReference type="ARBA" id="ARBA00004604"/>
    </source>
</evidence>
<feature type="domain" description="BP28 C-terminal" evidence="12">
    <location>
        <begin position="1521"/>
        <end position="1674"/>
    </location>
</feature>
<accession>A0A8H3ILX8</accession>
<dbReference type="InterPro" id="IPR022125">
    <property type="entry name" value="U3snoRNP10_N"/>
</dbReference>
<evidence type="ECO:0000313" key="13">
    <source>
        <dbReference type="EMBL" id="CAF9925780.1"/>
    </source>
</evidence>
<dbReference type="InterPro" id="IPR040191">
    <property type="entry name" value="UTP10"/>
</dbReference>